<evidence type="ECO:0000256" key="4">
    <source>
        <dbReference type="SAM" id="MobiDB-lite"/>
    </source>
</evidence>
<name>A0ABQ9EU34_TEGGR</name>
<dbReference type="EMBL" id="JARBDR010000657">
    <property type="protein sequence ID" value="KAJ8308579.1"/>
    <property type="molecule type" value="Genomic_DNA"/>
</dbReference>
<dbReference type="Proteomes" id="UP001217089">
    <property type="component" value="Unassembled WGS sequence"/>
</dbReference>
<comment type="similarity">
    <text evidence="1">Belongs to the PP1 inhibitor family.</text>
</comment>
<dbReference type="PANTHER" id="PTHR16188:SF14">
    <property type="entry name" value="GEO07393P1"/>
    <property type="match status" value="1"/>
</dbReference>
<keyword evidence="3" id="KW-0650">Protein phosphatase inhibitor</keyword>
<dbReference type="PANTHER" id="PTHR16188">
    <property type="entry name" value="PROTEIN PHOSPHATASE 1 INHIBITOR POTENTIATED BY PROTEIN KINASE C"/>
    <property type="match status" value="1"/>
</dbReference>
<organism evidence="5 6">
    <name type="scientific">Tegillarca granosa</name>
    <name type="common">Malaysian cockle</name>
    <name type="synonym">Anadara granosa</name>
    <dbReference type="NCBI Taxonomy" id="220873"/>
    <lineage>
        <taxon>Eukaryota</taxon>
        <taxon>Metazoa</taxon>
        <taxon>Spiralia</taxon>
        <taxon>Lophotrochozoa</taxon>
        <taxon>Mollusca</taxon>
        <taxon>Bivalvia</taxon>
        <taxon>Autobranchia</taxon>
        <taxon>Pteriomorphia</taxon>
        <taxon>Arcoida</taxon>
        <taxon>Arcoidea</taxon>
        <taxon>Arcidae</taxon>
        <taxon>Tegillarca</taxon>
    </lineage>
</organism>
<dbReference type="InterPro" id="IPR036658">
    <property type="entry name" value="CPI-17_sf"/>
</dbReference>
<keyword evidence="6" id="KW-1185">Reference proteome</keyword>
<gene>
    <name evidence="5" type="ORF">KUTeg_013453</name>
</gene>
<protein>
    <recommendedName>
        <fullName evidence="7">Protein phosphatase 1 regulatory subunit 14C</fullName>
    </recommendedName>
</protein>
<evidence type="ECO:0000313" key="5">
    <source>
        <dbReference type="EMBL" id="KAJ8308579.1"/>
    </source>
</evidence>
<evidence type="ECO:0008006" key="7">
    <source>
        <dbReference type="Google" id="ProtNLM"/>
    </source>
</evidence>
<reference evidence="5 6" key="1">
    <citation type="submission" date="2022-12" db="EMBL/GenBank/DDBJ databases">
        <title>Chromosome-level genome of Tegillarca granosa.</title>
        <authorList>
            <person name="Kim J."/>
        </authorList>
    </citation>
    <scope>NUCLEOTIDE SEQUENCE [LARGE SCALE GENOMIC DNA]</scope>
    <source>
        <strain evidence="5">Teg-2019</strain>
        <tissue evidence="5">Adductor muscle</tissue>
    </source>
</reference>
<evidence type="ECO:0000313" key="6">
    <source>
        <dbReference type="Proteomes" id="UP001217089"/>
    </source>
</evidence>
<dbReference type="Pfam" id="PF05361">
    <property type="entry name" value="PP1_inhibitor"/>
    <property type="match status" value="1"/>
</dbReference>
<dbReference type="InterPro" id="IPR008025">
    <property type="entry name" value="CPI-17"/>
</dbReference>
<feature type="compositionally biased region" description="Polar residues" evidence="4">
    <location>
        <begin position="24"/>
        <end position="59"/>
    </location>
</feature>
<dbReference type="Gene3D" id="1.10.150.220">
    <property type="entry name" value="CPI-17"/>
    <property type="match status" value="1"/>
</dbReference>
<feature type="compositionally biased region" description="Basic and acidic residues" evidence="4">
    <location>
        <begin position="68"/>
        <end position="77"/>
    </location>
</feature>
<evidence type="ECO:0000256" key="2">
    <source>
        <dbReference type="ARBA" id="ARBA00022553"/>
    </source>
</evidence>
<comment type="caution">
    <text evidence="5">The sequence shown here is derived from an EMBL/GenBank/DDBJ whole genome shotgun (WGS) entry which is preliminary data.</text>
</comment>
<sequence>MNVKSRTKSVGYYKVMATYTTAPNYSTPMETYRPTPSGNNNIQNSKATQRQNSSGSNSPRGHVSFTKPNREEEKEKRQKYLTARYGQHQMMLIRKRLAVEDWIYEQLRTLYCCEGDADDHDCNLDLEDLLNLDSDSERREHCERELASAKQSSEDVKIFIDELLKKASTL</sequence>
<evidence type="ECO:0000256" key="3">
    <source>
        <dbReference type="ARBA" id="ARBA00023272"/>
    </source>
</evidence>
<accession>A0ABQ9EU34</accession>
<proteinExistence type="inferred from homology"/>
<keyword evidence="2" id="KW-0597">Phosphoprotein</keyword>
<evidence type="ECO:0000256" key="1">
    <source>
        <dbReference type="ARBA" id="ARBA00005483"/>
    </source>
</evidence>
<dbReference type="SUPFAM" id="SSF81790">
    <property type="entry name" value="Myosin phosphatase inhibitor 17kDa protein, CPI-17"/>
    <property type="match status" value="1"/>
</dbReference>
<feature type="region of interest" description="Disordered" evidence="4">
    <location>
        <begin position="24"/>
        <end position="77"/>
    </location>
</feature>